<feature type="glycosylation site" description="N-linked (GlcNAc...) asparagine" evidence="18">
    <location>
        <position position="257"/>
    </location>
</feature>
<keyword evidence="15 18" id="KW-0325">Glycoprotein</keyword>
<evidence type="ECO:0000256" key="21">
    <source>
        <dbReference type="SAM" id="Phobius"/>
    </source>
</evidence>
<evidence type="ECO:0000313" key="24">
    <source>
        <dbReference type="Proteomes" id="UP000261620"/>
    </source>
</evidence>
<dbReference type="InterPro" id="IPR050599">
    <property type="entry name" value="VDCC_alpha-1_subunit"/>
</dbReference>
<dbReference type="InterPro" id="IPR005450">
    <property type="entry name" value="VDCC_L_a1ssu"/>
</dbReference>
<feature type="transmembrane region" description="Helical" evidence="21">
    <location>
        <begin position="1246"/>
        <end position="1268"/>
    </location>
</feature>
<evidence type="ECO:0000256" key="15">
    <source>
        <dbReference type="ARBA" id="ARBA00023180"/>
    </source>
</evidence>
<evidence type="ECO:0000256" key="4">
    <source>
        <dbReference type="ARBA" id="ARBA00022568"/>
    </source>
</evidence>
<dbReference type="Pfam" id="PF16905">
    <property type="entry name" value="GPHH"/>
    <property type="match status" value="1"/>
</dbReference>
<feature type="transmembrane region" description="Helical" evidence="21">
    <location>
        <begin position="830"/>
        <end position="848"/>
    </location>
</feature>
<dbReference type="SMART" id="SM01062">
    <property type="entry name" value="Ca_chan_IQ"/>
    <property type="match status" value="1"/>
</dbReference>
<comment type="function">
    <text evidence="19">Voltage-sensitive calcium channels (VSCC) mediate the entry of calcium ions into excitable cells and are also involved in a variety of calcium-dependent processes, including muscle contraction, hormone or neurotransmitter release, gene expression, cell motility, cell division and cell death.</text>
</comment>
<evidence type="ECO:0000256" key="7">
    <source>
        <dbReference type="ARBA" id="ARBA00022723"/>
    </source>
</evidence>
<organism evidence="23 24">
    <name type="scientific">Mola mola</name>
    <name type="common">Ocean sunfish</name>
    <name type="synonym">Tetraodon mola</name>
    <dbReference type="NCBI Taxonomy" id="94237"/>
    <lineage>
        <taxon>Eukaryota</taxon>
        <taxon>Metazoa</taxon>
        <taxon>Chordata</taxon>
        <taxon>Craniata</taxon>
        <taxon>Vertebrata</taxon>
        <taxon>Euteleostomi</taxon>
        <taxon>Actinopterygii</taxon>
        <taxon>Neopterygii</taxon>
        <taxon>Teleostei</taxon>
        <taxon>Neoteleostei</taxon>
        <taxon>Acanthomorphata</taxon>
        <taxon>Eupercaria</taxon>
        <taxon>Tetraodontiformes</taxon>
        <taxon>Molidae</taxon>
        <taxon>Mola</taxon>
    </lineage>
</organism>
<dbReference type="Gene3D" id="1.20.120.350">
    <property type="entry name" value="Voltage-gated potassium channels. Chain C"/>
    <property type="match status" value="4"/>
</dbReference>
<feature type="transmembrane region" description="Helical" evidence="21">
    <location>
        <begin position="790"/>
        <end position="810"/>
    </location>
</feature>
<dbReference type="SUPFAM" id="SSF81324">
    <property type="entry name" value="Voltage-gated potassium channels"/>
    <property type="match status" value="4"/>
</dbReference>
<dbReference type="Gene3D" id="1.10.287.70">
    <property type="match status" value="4"/>
</dbReference>
<feature type="transmembrane region" description="Helical" evidence="21">
    <location>
        <begin position="559"/>
        <end position="582"/>
    </location>
</feature>
<reference evidence="23" key="1">
    <citation type="submission" date="2025-08" db="UniProtKB">
        <authorList>
            <consortium name="Ensembl"/>
        </authorList>
    </citation>
    <scope>IDENTIFICATION</scope>
</reference>
<keyword evidence="2" id="KW-0813">Transport</keyword>
<keyword evidence="24" id="KW-1185">Reference proteome</keyword>
<dbReference type="PROSITE" id="PS50222">
    <property type="entry name" value="EF_HAND_2"/>
    <property type="match status" value="1"/>
</dbReference>
<feature type="transmembrane region" description="Helical" evidence="21">
    <location>
        <begin position="1110"/>
        <end position="1132"/>
    </location>
</feature>
<evidence type="ECO:0000256" key="18">
    <source>
        <dbReference type="PIRSR" id="PIRSR602077-3"/>
    </source>
</evidence>
<evidence type="ECO:0000256" key="10">
    <source>
        <dbReference type="ARBA" id="ARBA00022882"/>
    </source>
</evidence>
<feature type="region of interest" description="Disordered" evidence="20">
    <location>
        <begin position="672"/>
        <end position="697"/>
    </location>
</feature>
<evidence type="ECO:0000256" key="2">
    <source>
        <dbReference type="ARBA" id="ARBA00022448"/>
    </source>
</evidence>
<evidence type="ECO:0000256" key="5">
    <source>
        <dbReference type="ARBA" id="ARBA00022673"/>
    </source>
</evidence>
<evidence type="ECO:0000256" key="8">
    <source>
        <dbReference type="ARBA" id="ARBA00022737"/>
    </source>
</evidence>
<keyword evidence="6 21" id="KW-0812">Transmembrane</keyword>
<dbReference type="Ensembl" id="ENSMMOT00000008853.1">
    <property type="protein sequence ID" value="ENSMMOP00000008696.1"/>
    <property type="gene ID" value="ENSMMOG00000006721.1"/>
</dbReference>
<dbReference type="GO" id="GO:0005891">
    <property type="term" value="C:voltage-gated calcium channel complex"/>
    <property type="evidence" value="ECO:0007669"/>
    <property type="project" value="InterPro"/>
</dbReference>
<dbReference type="FunFam" id="1.10.287.70:FF:000021">
    <property type="entry name" value="Voltage-dependent L-type calcium channel subunit alpha"/>
    <property type="match status" value="1"/>
</dbReference>
<keyword evidence="10 19" id="KW-0851">Voltage-gated channel</keyword>
<evidence type="ECO:0000256" key="12">
    <source>
        <dbReference type="ARBA" id="ARBA00023065"/>
    </source>
</evidence>
<dbReference type="InterPro" id="IPR027359">
    <property type="entry name" value="Volt_channel_dom_sf"/>
</dbReference>
<dbReference type="FunFam" id="1.20.120.350:FF:000040">
    <property type="entry name" value="Voltage-dependent L-type calcium channel subunit alpha"/>
    <property type="match status" value="1"/>
</dbReference>
<keyword evidence="13 21" id="KW-0472">Membrane</keyword>
<dbReference type="PRINTS" id="PR01634">
    <property type="entry name" value="LVDCCALPHA1S"/>
</dbReference>
<dbReference type="GO" id="GO:0008331">
    <property type="term" value="F:high voltage-gated calcium channel activity"/>
    <property type="evidence" value="ECO:0007669"/>
    <property type="project" value="TreeGrafter"/>
</dbReference>
<keyword evidence="16" id="KW-0407">Ion channel</keyword>
<dbReference type="FunFam" id="1.10.287.70:FF:000009">
    <property type="entry name" value="Voltage-dependent L-type calcium channel subunit alpha"/>
    <property type="match status" value="1"/>
</dbReference>
<evidence type="ECO:0000256" key="6">
    <source>
        <dbReference type="ARBA" id="ARBA00022692"/>
    </source>
</evidence>
<comment type="similarity">
    <text evidence="19">Belongs to the calcium channel alpha-1 subunit (TC 1.A.1.11) family.</text>
</comment>
<reference evidence="23" key="2">
    <citation type="submission" date="2025-09" db="UniProtKB">
        <authorList>
            <consortium name="Ensembl"/>
        </authorList>
    </citation>
    <scope>IDENTIFICATION</scope>
</reference>
<feature type="domain" description="EF-hand" evidence="22">
    <location>
        <begin position="1376"/>
        <end position="1411"/>
    </location>
</feature>
<feature type="transmembrane region" description="Helical" evidence="21">
    <location>
        <begin position="630"/>
        <end position="653"/>
    </location>
</feature>
<feature type="transmembrane region" description="Helical" evidence="21">
    <location>
        <begin position="196"/>
        <end position="218"/>
    </location>
</feature>
<evidence type="ECO:0000256" key="14">
    <source>
        <dbReference type="ARBA" id="ARBA00023157"/>
    </source>
</evidence>
<dbReference type="FunFam" id="1.10.287.70:FF:000007">
    <property type="entry name" value="Voltage-dependent L-type calcium channel subunit alpha"/>
    <property type="match status" value="1"/>
</dbReference>
<evidence type="ECO:0000256" key="11">
    <source>
        <dbReference type="ARBA" id="ARBA00022989"/>
    </source>
</evidence>
<feature type="compositionally biased region" description="Polar residues" evidence="20">
    <location>
        <begin position="1694"/>
        <end position="1706"/>
    </location>
</feature>
<protein>
    <recommendedName>
        <fullName evidence="19">Voltage-dependent L-type calcium channel subunit alpha</fullName>
    </recommendedName>
</protein>
<keyword evidence="3" id="KW-0597">Phosphoprotein</keyword>
<keyword evidence="14" id="KW-1015">Disulfide bond</keyword>
<feature type="region of interest" description="Disordered" evidence="20">
    <location>
        <begin position="731"/>
        <end position="757"/>
    </location>
</feature>
<dbReference type="InterPro" id="IPR002048">
    <property type="entry name" value="EF_hand_dom"/>
</dbReference>
<feature type="compositionally biased region" description="Basic and acidic residues" evidence="20">
    <location>
        <begin position="674"/>
        <end position="697"/>
    </location>
</feature>
<feature type="transmembrane region" description="Helical" evidence="21">
    <location>
        <begin position="466"/>
        <end position="487"/>
    </location>
</feature>
<dbReference type="Gene3D" id="6.10.250.2500">
    <property type="match status" value="1"/>
</dbReference>
<dbReference type="InterPro" id="IPR005821">
    <property type="entry name" value="Ion_trans_dom"/>
</dbReference>
<evidence type="ECO:0000256" key="16">
    <source>
        <dbReference type="ARBA" id="ARBA00023303"/>
    </source>
</evidence>
<dbReference type="PRINTS" id="PR00167">
    <property type="entry name" value="CACHANNEL"/>
</dbReference>
<dbReference type="Gene3D" id="6.10.250.2180">
    <property type="match status" value="1"/>
</dbReference>
<dbReference type="PANTHER" id="PTHR45628:SF9">
    <property type="entry name" value="VOLTAGE-DEPENDENT L-TYPE CALCIUM CHANNEL SUBUNIT ALPHA-1S"/>
    <property type="match status" value="1"/>
</dbReference>
<feature type="transmembrane region" description="Helical" evidence="21">
    <location>
        <begin position="55"/>
        <end position="74"/>
    </location>
</feature>
<feature type="binding site" evidence="17">
    <location>
        <position position="1013"/>
    </location>
    <ligand>
        <name>Ca(2+)</name>
        <dbReference type="ChEBI" id="CHEBI:29108"/>
    </ligand>
</feature>
<feature type="transmembrane region" description="Helical" evidence="21">
    <location>
        <begin position="499"/>
        <end position="524"/>
    </location>
</feature>
<evidence type="ECO:0000256" key="1">
    <source>
        <dbReference type="ARBA" id="ARBA00004141"/>
    </source>
</evidence>
<evidence type="ECO:0000313" key="23">
    <source>
        <dbReference type="Ensembl" id="ENSMMOP00000008696.1"/>
    </source>
</evidence>
<feature type="transmembrane region" description="Helical" evidence="21">
    <location>
        <begin position="1336"/>
        <end position="1360"/>
    </location>
</feature>
<feature type="transmembrane region" description="Helical" evidence="21">
    <location>
        <begin position="94"/>
        <end position="115"/>
    </location>
</feature>
<keyword evidence="12" id="KW-0406">Ion transport</keyword>
<feature type="transmembrane region" description="Helical" evidence="21">
    <location>
        <begin position="999"/>
        <end position="1020"/>
    </location>
</feature>
<keyword evidence="7 17" id="KW-0479">Metal-binding</keyword>
<accession>A0A3Q3VZ40</accession>
<evidence type="ECO:0000256" key="3">
    <source>
        <dbReference type="ARBA" id="ARBA00022553"/>
    </source>
</evidence>
<feature type="transmembrane region" description="Helical" evidence="21">
    <location>
        <begin position="433"/>
        <end position="454"/>
    </location>
</feature>
<evidence type="ECO:0000256" key="9">
    <source>
        <dbReference type="ARBA" id="ARBA00022837"/>
    </source>
</evidence>
<keyword evidence="8" id="KW-0677">Repeat</keyword>
<feature type="binding site" evidence="17">
    <location>
        <position position="292"/>
    </location>
    <ligand>
        <name>Ca(2+)</name>
        <dbReference type="ChEBI" id="CHEBI:29108"/>
    </ligand>
</feature>
<feature type="region of interest" description="Disordered" evidence="20">
    <location>
        <begin position="1651"/>
        <end position="1706"/>
    </location>
</feature>
<dbReference type="InterPro" id="IPR031649">
    <property type="entry name" value="GPHH_dom"/>
</dbReference>
<dbReference type="OMA" id="NFADHRP"/>
<dbReference type="PANTHER" id="PTHR45628">
    <property type="entry name" value="VOLTAGE-DEPENDENT CALCIUM CHANNEL TYPE A SUBUNIT ALPHA-1"/>
    <property type="match status" value="1"/>
</dbReference>
<dbReference type="Pfam" id="PF08763">
    <property type="entry name" value="Ca_chan_IQ"/>
    <property type="match status" value="1"/>
</dbReference>
<dbReference type="STRING" id="94237.ENSMMOP00000008696"/>
<keyword evidence="4 19" id="KW-0109">Calcium transport</keyword>
<evidence type="ECO:0000259" key="22">
    <source>
        <dbReference type="PROSITE" id="PS50222"/>
    </source>
</evidence>
<dbReference type="InterPro" id="IPR014873">
    <property type="entry name" value="VDCC_a1su_IQ"/>
</dbReference>
<evidence type="ECO:0000256" key="19">
    <source>
        <dbReference type="RuleBase" id="RU003808"/>
    </source>
</evidence>
<evidence type="ECO:0000256" key="17">
    <source>
        <dbReference type="PIRSR" id="PIRSR602077-1"/>
    </source>
</evidence>
<feature type="transmembrane region" description="Helical" evidence="21">
    <location>
        <begin position="127"/>
        <end position="145"/>
    </location>
</feature>
<feature type="transmembrane region" description="Helical" evidence="21">
    <location>
        <begin position="1040"/>
        <end position="1067"/>
    </location>
</feature>
<proteinExistence type="inferred from homology"/>
<evidence type="ECO:0000256" key="20">
    <source>
        <dbReference type="SAM" id="MobiDB-lite"/>
    </source>
</evidence>
<feature type="transmembrane region" description="Helical" evidence="21">
    <location>
        <begin position="278"/>
        <end position="301"/>
    </location>
</feature>
<name>A0A3Q3VZ40_MOLML</name>
<evidence type="ECO:0000256" key="13">
    <source>
        <dbReference type="ARBA" id="ARBA00023136"/>
    </source>
</evidence>
<dbReference type="PRINTS" id="PR01630">
    <property type="entry name" value="LVDCCALPHA1"/>
</dbReference>
<dbReference type="InterPro" id="IPR002077">
    <property type="entry name" value="VDCCAlpha1"/>
</dbReference>
<dbReference type="InterPro" id="IPR005446">
    <property type="entry name" value="VDCC_L_a1su"/>
</dbReference>
<dbReference type="GO" id="GO:0005509">
    <property type="term" value="F:calcium ion binding"/>
    <property type="evidence" value="ECO:0007669"/>
    <property type="project" value="InterPro"/>
</dbReference>
<keyword evidence="11 21" id="KW-1133">Transmembrane helix</keyword>
<keyword evidence="9 17" id="KW-0106">Calcium</keyword>
<dbReference type="FunFam" id="1.20.120.350:FF:000010">
    <property type="entry name" value="Voltage-dependent L-type calcium channel subunit alpha"/>
    <property type="match status" value="1"/>
</dbReference>
<comment type="subcellular location">
    <subcellularLocation>
        <location evidence="1 19">Membrane</location>
        <topology evidence="1 19">Multi-pass membrane protein</topology>
    </subcellularLocation>
</comment>
<feature type="transmembrane region" description="Helical" evidence="21">
    <location>
        <begin position="1152"/>
        <end position="1171"/>
    </location>
</feature>
<dbReference type="Pfam" id="PF00520">
    <property type="entry name" value="Ion_trans"/>
    <property type="match status" value="4"/>
</dbReference>
<dbReference type="Proteomes" id="UP000261620">
    <property type="component" value="Unplaced"/>
</dbReference>
<sequence>MPVILNEEELKRKQREKLKKLQATGGNPRPARSLFFFTLKNPFRKACINIVEWKTFEIIILLTIFANCVALAVFLPMPEEDTNNTNSSLESLEYIFLIIFTLECFLKIVAYGFVFHEGAYLRNCWNILDFVIVFMGLFTFALDTINKIAGVPLEKGGGFDMKALRAFRVLRPLRLVSGVPSLQVVMNSILKAMLPLLHIALLVFLLVTIYAIMGLELFKCKMHKTCYYTGTNIYATADGELASPCAQAGNGRRCIINGSECRPNWEGPNNGITHFDNIGFAMLTVYQCITMEGWTTVLYWINDAIGNEWPWLYFVPLILLGSFFVLNLVLGVLSGEFTKEREKARSRGEFQKLRERQQLDEDLHGYMEWITHAEVLDADREGKGLLPLTSGDSDTDGLYDLEDKSEIIYYYRLARRWNRFFRMKCLVYVKTKAFYWLVMFLVLLNTLTIATEYYHQPDWLTSLQDVASRVLLVLFVMEMFVKMYALGPRAYFMSLFNRFDFFVVLCGILEMIMFSAGAVTPLGFSVLRCIRLLRILKVTKYWTSLSNLVASLLNSVRSIASLLLLLFLFIVIFSLLGMQVFGGKFNFSNHRPRRSNFDNFPQALISVFQILTGEEWTNIMYNGIMAYGGPVFPGILVAIYFIVLFVCGNYILLNVFLAIAVDNLAEAESLTSAQKEKAEEKLRRKSKMPDKTDEERERISKKLAEQRAKMEGMPTTAKLKIDEFESNVNEVKDPFPPNDFPGDDEEEEPEIPISPRPRPMADLQLKEEAVPLPEASSFFIFGPQNKFRKLCYKIINASSFTNLILLFILLSSISLAAEDPIDPKSYRNQILAYADIVFTTVFTIEIVLKMTVYGAFMHKGSFCRNSFNILDLIVVGVSLLSMGMESSAISVVKILRVLRVLRPLRAINRAKGLKHVVQCVFVAIKTIGNIVLVTMLLNFMFACIGVQLFKGKFYSCTDPSKMTEEECQGFFWKHMENSLQDTVLAKREWLNSDFNFDNVLYGMLALFTVSTFEGWPKLLYRAIDSDKEDMGPVFNNRVDVSIFFIIYIILIAFFMMNIFVGFVIVTFQEQGEQEYKDCELDKNQRQCVQYALKARPLRCYIPKNPYQYKVWYIVTSCYFEYLMFFLIMLNTLCLGMQHCNQSDHVTKLSDTLNLIFTVLFTVEMILKLMAFKAKGYFGDPWNVFDFIIVIGSVVDVILSEVDDSENATVSITFFRLFRVMRLVKLLNRSEGIRNLLWTFIKSFQALPHVALLIVMLFFIYAVIGMQIFGKIALVDGTQINRNNNFQTFPQAVLMLFRCATGEAWEEVMMASMYGKKCDPKSDFLPGEEYTCGSNFAVFYFLSFYCLCAFLILNLFVAVIMDNFDYLTRDWSLLGPHHLDEFKKIWAEYDPEATGRIKHLDVVTLLRRIQPPLGFGKFCPHRAACKRLVGMNMPLNSDGTVTFNATLFALVRTALKIKTEGNFEKANEELRAIIKQIWKRTSMKLLDQVIPPIGDDEVTVGKFYATFLLQDHFRKFLKHQEEYYGYRPTKKSAGLRSINEEAAPEMHRAISGDLQNEEELDRAMEEAAEETIYHMLNNDNLIMVTAKDDNKKMLLFVMNDVLFQALITSGLGSLAKDPDFVSVTKKEMADAMHTTVDHMESMAQGILSERSGSIPGMKKRRPIPVPPPVPTVAAKETAQPDPAVRRKRRQVPVIPSSQESAESNSQV</sequence>
<dbReference type="GO" id="GO:0098703">
    <property type="term" value="P:calcium ion import across plasma membrane"/>
    <property type="evidence" value="ECO:0007669"/>
    <property type="project" value="TreeGrafter"/>
</dbReference>
<dbReference type="FunFam" id="1.20.120.350:FF:000006">
    <property type="entry name" value="Voltage-dependent L-type calcium channel subunit alpha"/>
    <property type="match status" value="1"/>
</dbReference>
<keyword evidence="5 19" id="KW-0107">Calcium channel</keyword>
<feature type="transmembrane region" description="Helical" evidence="21">
    <location>
        <begin position="313"/>
        <end position="333"/>
    </location>
</feature>
<dbReference type="FunFam" id="1.20.120.350:FF:000001">
    <property type="entry name" value="Voltage-dependent L-type calcium channel subunit alpha"/>
    <property type="match status" value="1"/>
</dbReference>
<feature type="binding site" evidence="17">
    <location>
        <position position="614"/>
    </location>
    <ligand>
        <name>Ca(2+)</name>
        <dbReference type="ChEBI" id="CHEBI:29108"/>
    </ligand>
</feature>
<feature type="transmembrane region" description="Helical" evidence="21">
    <location>
        <begin position="915"/>
        <end position="944"/>
    </location>
</feature>
<feature type="compositionally biased region" description="Acidic residues" evidence="20">
    <location>
        <begin position="741"/>
        <end position="750"/>
    </location>
</feature>